<feature type="region of interest" description="Disordered" evidence="1">
    <location>
        <begin position="1121"/>
        <end position="1161"/>
    </location>
</feature>
<comment type="caution">
    <text evidence="2">The sequence shown here is derived from an EMBL/GenBank/DDBJ whole genome shotgun (WGS) entry which is preliminary data.</text>
</comment>
<feature type="region of interest" description="Disordered" evidence="1">
    <location>
        <begin position="742"/>
        <end position="766"/>
    </location>
</feature>
<feature type="compositionally biased region" description="Low complexity" evidence="1">
    <location>
        <begin position="749"/>
        <end position="766"/>
    </location>
</feature>
<evidence type="ECO:0000256" key="1">
    <source>
        <dbReference type="SAM" id="MobiDB-lite"/>
    </source>
</evidence>
<keyword evidence="3" id="KW-1185">Reference proteome</keyword>
<feature type="compositionally biased region" description="Low complexity" evidence="1">
    <location>
        <begin position="1145"/>
        <end position="1154"/>
    </location>
</feature>
<dbReference type="Proteomes" id="UP000186922">
    <property type="component" value="Unassembled WGS sequence"/>
</dbReference>
<feature type="region of interest" description="Disordered" evidence="1">
    <location>
        <begin position="313"/>
        <end position="335"/>
    </location>
</feature>
<dbReference type="OrthoDB" id="10657022at2759"/>
<feature type="compositionally biased region" description="Acidic residues" evidence="1">
    <location>
        <begin position="325"/>
        <end position="335"/>
    </location>
</feature>
<dbReference type="EMBL" id="BDGG01000013">
    <property type="protein sequence ID" value="GAV06099.1"/>
    <property type="molecule type" value="Genomic_DNA"/>
</dbReference>
<evidence type="ECO:0000313" key="2">
    <source>
        <dbReference type="EMBL" id="GAV06099.1"/>
    </source>
</evidence>
<accession>A0A1D1W552</accession>
<reference evidence="2 3" key="1">
    <citation type="journal article" date="2016" name="Nat. Commun.">
        <title>Extremotolerant tardigrade genome and improved radiotolerance of human cultured cells by tardigrade-unique protein.</title>
        <authorList>
            <person name="Hashimoto T."/>
            <person name="Horikawa D.D."/>
            <person name="Saito Y."/>
            <person name="Kuwahara H."/>
            <person name="Kozuka-Hata H."/>
            <person name="Shin-I T."/>
            <person name="Minakuchi Y."/>
            <person name="Ohishi K."/>
            <person name="Motoyama A."/>
            <person name="Aizu T."/>
            <person name="Enomoto A."/>
            <person name="Kondo K."/>
            <person name="Tanaka S."/>
            <person name="Hara Y."/>
            <person name="Koshikawa S."/>
            <person name="Sagara H."/>
            <person name="Miura T."/>
            <person name="Yokobori S."/>
            <person name="Miyagawa K."/>
            <person name="Suzuki Y."/>
            <person name="Kubo T."/>
            <person name="Oyama M."/>
            <person name="Kohara Y."/>
            <person name="Fujiyama A."/>
            <person name="Arakawa K."/>
            <person name="Katayama T."/>
            <person name="Toyoda A."/>
            <person name="Kunieda T."/>
        </authorList>
    </citation>
    <scope>NUCLEOTIDE SEQUENCE [LARGE SCALE GENOMIC DNA]</scope>
    <source>
        <strain evidence="2 3">YOKOZUNA-1</strain>
    </source>
</reference>
<proteinExistence type="predicted"/>
<organism evidence="2 3">
    <name type="scientific">Ramazzottius varieornatus</name>
    <name type="common">Water bear</name>
    <name type="synonym">Tardigrade</name>
    <dbReference type="NCBI Taxonomy" id="947166"/>
    <lineage>
        <taxon>Eukaryota</taxon>
        <taxon>Metazoa</taxon>
        <taxon>Ecdysozoa</taxon>
        <taxon>Tardigrada</taxon>
        <taxon>Eutardigrada</taxon>
        <taxon>Parachela</taxon>
        <taxon>Hypsibioidea</taxon>
        <taxon>Ramazzottiidae</taxon>
        <taxon>Ramazzottius</taxon>
    </lineage>
</organism>
<evidence type="ECO:0000313" key="3">
    <source>
        <dbReference type="Proteomes" id="UP000186922"/>
    </source>
</evidence>
<name>A0A1D1W552_RAMVA</name>
<sequence>MEVTYQISGKSGQEINLSEARTTFRENLRAAGFAGVEATDTTLTTDRTDTDDTDSPLPDGPSTFSFTDHLLMTYSTAAERDFLKQQIQLVWQNTLRDLYQATGVIMTFVRERVVINRSGATRNEVTFGVSGTSRTTVSVSEAKSAFRRSLRGTPVTGVDITETTIFTSSQTTDTSLDGAVGVPPSSSSTFSFSDRVLMTYSTAAERDVLIQQIQQVWQNTLRNLYQATGVTVTFLRERLVTSPSGTPRNEVTFRVFGTSRMDIIVAEAKSAFRRSLSGSPIAGVEIGEVNLNKNTDTDMDGQVDTRLTSKVVKTKPSNSNRPDTVDTDVTTDSDSTDDVVYPISPKSFSFTDKLVLTYATTAERDALLRQIQEVYRKALTITGDEPIDVTVTFLFEPTISTSSGLSGKVVTLNISCRSVIMIDVTQVKAVFRQVLTESPLRGVDIVGGTTVDSDMTTDAPENTPESFRVSFTDSVLMKYVTSAERQTLLRLVQDLWRNTLTSLYRATDVTVTFVSERALTTSLGLTGKEGTFQVSARSPVTVDVREAKFTFRQSLTYSPLAGIESSDSSTTVSTYSTADTDSPVYNPSAQPTPFFLIDTILMECSTPAERNIFIKQIQNLWQSTLWDLYQGSSVTSIFLNERTVTTNAGLTRQEVQYKVVGRAPVTIKVSEAKSAFRQNLLAARLVGIDALDKSMYTYTTISDFANSDKDMTDSTVTGDTSLNPVSTNTRTFVRRKGITVDDDVDDMDSTPTNVRPSTTVSSVSGTPQTIEGNLLLAYSTREERDRDIGWIRRLWACVLNTEVSNVDATIIRDILLPTGYMPSKKQAHNVTYVVTYGAAPFNFQASYYKRQFQQILAASTTSYLVTFPQGDMPDSLNLTVIDQIRRPGAPSLDLIDQDGVKSFMIYDTITFSYSSATERNRVLEIIRRAWETAFGDAATNVDLVVHQDMLNADITHQLAYVITVLTTQMDWNVQQLQTKVFQVLSNANIPLLVAADKTVQDSTQPCPDNGVRSLVFYDTVTMTYTTEAQKKNAIETLRTTWQQVLGSGVWNVQVSVYDDKAAPLSGPNAHRVSYSIMFSSMKTNWNFDTLERRLLSVLPTTQTGTGYSFITLPSLSRELEDSADSDDSVDGSFSNTSIEDRAPLTKTKTNTNTNSMSVFDDNNMNHGATKHYFLSDAVQMEYTTRPQRDEALEAIRSIWADLLGSAAYSVDVSVKDDFSLLGGRKHNIHYSILVESIRLNLDLSSYVSRFWSTLYKSDNVVLQTATRLVVRPYVQGTTNWNAEHVAPTTGKVVKKGTVTYSAPTVVRTAVRQTSYNPTASTYAKKSKTVLIKTVAKVDNITDDDTFTNQPKVAITKTVSQRTPYYQNNRYSFHTVPTPATTTDQKTAYQKMATPIITKSKTATKTSKVVVKTDNVGATVATVPAPTYHYTTPVAVPSFKVSHTNQAVPYYQRNKYSQTTALTHEKMDNSATVQKTTKKPEVVAPATSDNVAHNVDTFDLSPSTVVDNSASRKSIALTNMGANSLSSYNKNQNTRIDSVGYGQGADFVRGPGRGRGRGHGHGGRRDEVEIRGSLTIRYRGHREMRSILRDIKKIWLTSDTLSEVRDVHIAFSAEIELDRLEEDLDRDDVHTVTYTITGVTRRPFEEDDVRRALKRELWRANVDYLVRDRSVSMRAL</sequence>
<feature type="region of interest" description="Disordered" evidence="1">
    <location>
        <begin position="1538"/>
        <end position="1565"/>
    </location>
</feature>
<protein>
    <submittedName>
        <fullName evidence="2">Uncharacterized protein</fullName>
    </submittedName>
</protein>
<gene>
    <name evidence="2" type="primary">RvY_16131-1</name>
    <name evidence="2" type="synonym">RvY_16131.1</name>
    <name evidence="2" type="ORF">RvY_16131</name>
</gene>
<feature type="compositionally biased region" description="Basic residues" evidence="1">
    <location>
        <begin position="1551"/>
        <end position="1561"/>
    </location>
</feature>
<feature type="region of interest" description="Disordered" evidence="1">
    <location>
        <begin position="39"/>
        <end position="62"/>
    </location>
</feature>
<dbReference type="STRING" id="947166.A0A1D1W552"/>